<dbReference type="RefSeq" id="XP_018996708.1">
    <property type="nucleotide sequence ID" value="XM_019134281.1"/>
</dbReference>
<evidence type="ECO:0000313" key="3">
    <source>
        <dbReference type="Proteomes" id="UP000094065"/>
    </source>
</evidence>
<protein>
    <submittedName>
        <fullName evidence="2">Uncharacterized protein</fullName>
    </submittedName>
</protein>
<feature type="compositionally biased region" description="Low complexity" evidence="1">
    <location>
        <begin position="23"/>
        <end position="35"/>
    </location>
</feature>
<feature type="region of interest" description="Disordered" evidence="1">
    <location>
        <begin position="85"/>
        <end position="105"/>
    </location>
</feature>
<name>A0A1E3I2G8_9TREE</name>
<sequence>MSRPQTSAYAASPAVLPYPPNSPLSSPRIHSHPILLQPLPPASALAQESTFQSELELDRQARQIKQEKELQEALQDQQWSVERAQVRDQQGTWSKHQKKPDLRSSISDKWGQSQALAHPPQAWELYRAIDKHDIEFIIRIRDHSFKMLLQKSGPDFPIVYAARLGPQWRDIVIILVGALSRYVNHLDQEDFEKKETRDILKGLRVNLKLAIDYSLHSSSPHLLASYLQVLIMSEGDEFIHKSISSLALLFGSSPLNQTKPVQSAEDTVRRFCTKQLREVQEGVAEVEEYVANAVLDLVIMAVWSLVAGELGLERLPTHTFARDLRTFQTFSEHLSDPETTPKLPKLKVRTRKMVNVLKELAGDNVKGVRGRLRDVREKFDEGAL</sequence>
<dbReference type="EMBL" id="AWGJ01000002">
    <property type="protein sequence ID" value="ODN82708.1"/>
    <property type="molecule type" value="Genomic_DNA"/>
</dbReference>
<dbReference type="OrthoDB" id="3005035at2759"/>
<dbReference type="AlphaFoldDB" id="A0A1E3I2G8"/>
<evidence type="ECO:0000313" key="2">
    <source>
        <dbReference type="EMBL" id="ODN82708.1"/>
    </source>
</evidence>
<reference evidence="2 3" key="1">
    <citation type="submission" date="2016-06" db="EMBL/GenBank/DDBJ databases">
        <title>Evolution of pathogenesis and genome organization in the Tremellales.</title>
        <authorList>
            <person name="Cuomo C."/>
            <person name="Litvintseva A."/>
            <person name="Heitman J."/>
            <person name="Chen Y."/>
            <person name="Sun S."/>
            <person name="Springer D."/>
            <person name="Dromer F."/>
            <person name="Young S."/>
            <person name="Zeng Q."/>
            <person name="Chapman S."/>
            <person name="Gujja S."/>
            <person name="Saif S."/>
            <person name="Birren B."/>
        </authorList>
    </citation>
    <scope>NUCLEOTIDE SEQUENCE [LARGE SCALE GENOMIC DNA]</scope>
    <source>
        <strain evidence="2 3">CBS 6039</strain>
    </source>
</reference>
<keyword evidence="3" id="KW-1185">Reference proteome</keyword>
<feature type="region of interest" description="Disordered" evidence="1">
    <location>
        <begin position="1"/>
        <end position="35"/>
    </location>
</feature>
<evidence type="ECO:0000256" key="1">
    <source>
        <dbReference type="SAM" id="MobiDB-lite"/>
    </source>
</evidence>
<organism evidence="2 3">
    <name type="scientific">Cryptococcus amylolentus CBS 6039</name>
    <dbReference type="NCBI Taxonomy" id="1295533"/>
    <lineage>
        <taxon>Eukaryota</taxon>
        <taxon>Fungi</taxon>
        <taxon>Dikarya</taxon>
        <taxon>Basidiomycota</taxon>
        <taxon>Agaricomycotina</taxon>
        <taxon>Tremellomycetes</taxon>
        <taxon>Tremellales</taxon>
        <taxon>Cryptococcaceae</taxon>
        <taxon>Cryptococcus</taxon>
    </lineage>
</organism>
<accession>A0A1E3I2G8</accession>
<dbReference type="Proteomes" id="UP000094065">
    <property type="component" value="Unassembled WGS sequence"/>
</dbReference>
<proteinExistence type="predicted"/>
<dbReference type="GeneID" id="30152307"/>
<comment type="caution">
    <text evidence="2">The sequence shown here is derived from an EMBL/GenBank/DDBJ whole genome shotgun (WGS) entry which is preliminary data.</text>
</comment>
<gene>
    <name evidence="2" type="ORF">L202_00998</name>
</gene>